<dbReference type="STRING" id="651182.TOL2_C06440"/>
<dbReference type="Pfam" id="PF00078">
    <property type="entry name" value="RVT_1"/>
    <property type="match status" value="1"/>
</dbReference>
<dbReference type="KEGG" id="dto:TOL2_C06440"/>
<evidence type="ECO:0000259" key="1">
    <source>
        <dbReference type="Pfam" id="PF00078"/>
    </source>
</evidence>
<dbReference type="GO" id="GO:0016787">
    <property type="term" value="F:hydrolase activity"/>
    <property type="evidence" value="ECO:0007669"/>
    <property type="project" value="UniProtKB-KW"/>
</dbReference>
<dbReference type="Proteomes" id="UP000007347">
    <property type="component" value="Chromosome"/>
</dbReference>
<dbReference type="Gene3D" id="3.60.110.10">
    <property type="entry name" value="Carbon-nitrogen hydrolase"/>
    <property type="match status" value="1"/>
</dbReference>
<protein>
    <submittedName>
        <fullName evidence="2">Conserved uncharacterized protein, carbon-nitrogen hydrolase domain</fullName>
    </submittedName>
</protein>
<dbReference type="HOGENOM" id="CLU_006589_0_0_7"/>
<dbReference type="RefSeq" id="WP_014956168.1">
    <property type="nucleotide sequence ID" value="NC_018645.1"/>
</dbReference>
<dbReference type="InterPro" id="IPR000477">
    <property type="entry name" value="RT_dom"/>
</dbReference>
<dbReference type="InterPro" id="IPR036526">
    <property type="entry name" value="C-N_Hydrolase_sf"/>
</dbReference>
<name>K0NG86_DESTT</name>
<keyword evidence="2" id="KW-0378">Hydrolase</keyword>
<keyword evidence="3" id="KW-1185">Reference proteome</keyword>
<dbReference type="EMBL" id="FO203503">
    <property type="protein sequence ID" value="CCK78813.1"/>
    <property type="molecule type" value="Genomic_DNA"/>
</dbReference>
<proteinExistence type="predicted"/>
<evidence type="ECO:0000313" key="2">
    <source>
        <dbReference type="EMBL" id="CCK78813.1"/>
    </source>
</evidence>
<dbReference type="AlphaFoldDB" id="K0NG86"/>
<gene>
    <name evidence="2" type="ordered locus">TOL2_C06440</name>
</gene>
<dbReference type="OrthoDB" id="5946411at2"/>
<evidence type="ECO:0000313" key="3">
    <source>
        <dbReference type="Proteomes" id="UP000007347"/>
    </source>
</evidence>
<feature type="domain" description="Reverse transcriptase" evidence="1">
    <location>
        <begin position="154"/>
        <end position="322"/>
    </location>
</feature>
<organism evidence="2 3">
    <name type="scientific">Desulfobacula toluolica (strain DSM 7467 / Tol2)</name>
    <dbReference type="NCBI Taxonomy" id="651182"/>
    <lineage>
        <taxon>Bacteria</taxon>
        <taxon>Pseudomonadati</taxon>
        <taxon>Thermodesulfobacteriota</taxon>
        <taxon>Desulfobacteria</taxon>
        <taxon>Desulfobacterales</taxon>
        <taxon>Desulfobacteraceae</taxon>
        <taxon>Desulfobacula</taxon>
    </lineage>
</organism>
<dbReference type="PATRIC" id="fig|651182.5.peg.775"/>
<dbReference type="SUPFAM" id="SSF56317">
    <property type="entry name" value="Carbon-nitrogen hydrolase"/>
    <property type="match status" value="1"/>
</dbReference>
<sequence length="976" mass="113866">MRISINTDFENRDLVLDAYRKLKQNTYHDTVNLFLRKRIAEFETSKNFEQQIDKLTEYVSDLKNDSDKIPSDGILNTLLKKVDVLSLPKKIKNDNNSNSKGIFISNDRSQVDYDLESVNYFIDAPIALFILDVIWSLKAGVILDRTLHENCLGNRLKHFEDDKYNKSSPLFKIFHTQYKDWRDNALKCALNELDNKKDILFIGLDIKECYYHLGTDWKGIKDYLKKSVVDQSELVFLQSLTNVLREIYTKYHQISSPLLEKTHKSASEIQGLPIGLTSSQIIANWMLKNFDDKVIKKLQPSYYGRYVDDILIVMQSPDKEIIQGKNDTLIKELFVKTGLLEQKKNKTDSDKPTEFILSVLKNLEIQQEKFVIQHFDHKHSRAGLSEFKREIDEQASEFRFLPRGDDHRGLDECAFDIQYKGSINKLRSVIGLEENSTELSKYLSRKITQHRLCSDESVSEHIDQLFRFYKGRNIFDFCRLWEKVFILFLTNNREADCAKFYNTCKVTIEKLKYNDDEILKKVTNDANLYLNASLSLTLALREKDVLKNLKSKNLKKIINPGKNKIKMIQDLMISFRESNMLRHHFVSSPLLNYTDYSGNYLEFSPAEYKGLELSDKKEKFSPRYIHNDERKLFDIFDKITQIEKGKPLEFLLDESNENVPFVKHNSDTSIPDTSIPFIDVCFKTPAKENIRIGIVNLRVPEEDIGKSYHPRKKPNVSMDRQSVLYDLINEAIKKPKCDLVVFPELSIPLKWLSLMINQARKNQIGLVFGLEYWVVDDVALNLIVTVLPYKKDGQYLSTFVSLRIKNHYAPLEEFNLKSVGYSLPEVKKYYEKYCWNGCAFSAYYCFELANIHHRGLFRSELDFLIASVWNKDIKYYSNIIESVSRDLHCYVIQSNTSHYGDSRITAPQKNEVMDYVRVKGGTNPTLLKSNLNLEKLRNFQSSLYRPDDKSFKPTPAGYNHDKARNRARCEVCKYQL</sequence>
<reference evidence="2 3" key="1">
    <citation type="journal article" date="2013" name="Environ. Microbiol.">
        <title>Complete genome, catabolic sub-proteomes and key-metabolites of Desulfobacula toluolica Tol2, a marine, aromatic compound-degrading, sulfate-reducing bacterium.</title>
        <authorList>
            <person name="Wohlbrand L."/>
            <person name="Jacob J.H."/>
            <person name="Kube M."/>
            <person name="Mussmann M."/>
            <person name="Jarling R."/>
            <person name="Beck A."/>
            <person name="Amann R."/>
            <person name="Wilkes H."/>
            <person name="Reinhardt R."/>
            <person name="Rabus R."/>
        </authorList>
    </citation>
    <scope>NUCLEOTIDE SEQUENCE [LARGE SCALE GENOMIC DNA]</scope>
    <source>
        <strain evidence="3">DSM 7467 / Tol2</strain>
    </source>
</reference>
<accession>K0NG86</accession>